<dbReference type="InterPro" id="IPR049730">
    <property type="entry name" value="SNF2/RAD54-like_C"/>
</dbReference>
<dbReference type="SUPFAM" id="SSF52540">
    <property type="entry name" value="P-loop containing nucleoside triphosphate hydrolases"/>
    <property type="match status" value="2"/>
</dbReference>
<evidence type="ECO:0000256" key="1">
    <source>
        <dbReference type="ARBA" id="ARBA00022741"/>
    </source>
</evidence>
<dbReference type="GO" id="GO:0006281">
    <property type="term" value="P:DNA repair"/>
    <property type="evidence" value="ECO:0007669"/>
    <property type="project" value="TreeGrafter"/>
</dbReference>
<dbReference type="PANTHER" id="PTHR45626:SF51">
    <property type="entry name" value="SNF2-RELATED DOMAIN-CONTAINING PROTEIN"/>
    <property type="match status" value="1"/>
</dbReference>
<dbReference type="GO" id="GO:0016787">
    <property type="term" value="F:hydrolase activity"/>
    <property type="evidence" value="ECO:0007669"/>
    <property type="project" value="UniProtKB-KW"/>
</dbReference>
<dbReference type="GO" id="GO:0008094">
    <property type="term" value="F:ATP-dependent activity, acting on DNA"/>
    <property type="evidence" value="ECO:0007669"/>
    <property type="project" value="TreeGrafter"/>
</dbReference>
<dbReference type="InterPro" id="IPR050628">
    <property type="entry name" value="SNF2_RAD54_helicase_TF"/>
</dbReference>
<keyword evidence="7" id="KW-1185">Reference proteome</keyword>
<feature type="region of interest" description="Disordered" evidence="4">
    <location>
        <begin position="1064"/>
        <end position="1180"/>
    </location>
</feature>
<accession>A0A8H6NRQ5</accession>
<evidence type="ECO:0000256" key="2">
    <source>
        <dbReference type="ARBA" id="ARBA00022801"/>
    </source>
</evidence>
<keyword evidence="6" id="KW-0347">Helicase</keyword>
<protein>
    <submittedName>
        <fullName evidence="6">Snf2 family helicase</fullName>
    </submittedName>
</protein>
<dbReference type="GO" id="GO:0005524">
    <property type="term" value="F:ATP binding"/>
    <property type="evidence" value="ECO:0007669"/>
    <property type="project" value="UniProtKB-KW"/>
</dbReference>
<gene>
    <name evidence="6" type="ORF">CPLU01_00491</name>
</gene>
<feature type="domain" description="Helicase C-terminal" evidence="5">
    <location>
        <begin position="888"/>
        <end position="1063"/>
    </location>
</feature>
<reference evidence="6" key="1">
    <citation type="journal article" date="2020" name="Phytopathology">
        <title>Genome Sequence Resources of Colletotrichum truncatum, C. plurivorum, C. musicola, and C. sojae: Four Species Pathogenic to Soybean (Glycine max).</title>
        <authorList>
            <person name="Rogerio F."/>
            <person name="Boufleur T.R."/>
            <person name="Ciampi-Guillardi M."/>
            <person name="Sukno S.A."/>
            <person name="Thon M.R."/>
            <person name="Massola Junior N.S."/>
            <person name="Baroncelli R."/>
        </authorList>
    </citation>
    <scope>NUCLEOTIDE SEQUENCE</scope>
    <source>
        <strain evidence="6">LFN00145</strain>
    </source>
</reference>
<evidence type="ECO:0000313" key="7">
    <source>
        <dbReference type="Proteomes" id="UP000654918"/>
    </source>
</evidence>
<dbReference type="PANTHER" id="PTHR45626">
    <property type="entry name" value="TRANSCRIPTION TERMINATION FACTOR 2-RELATED"/>
    <property type="match status" value="1"/>
</dbReference>
<keyword evidence="3" id="KW-0067">ATP-binding</keyword>
<dbReference type="AlphaFoldDB" id="A0A8H6NRQ5"/>
<proteinExistence type="predicted"/>
<evidence type="ECO:0000259" key="5">
    <source>
        <dbReference type="PROSITE" id="PS51194"/>
    </source>
</evidence>
<dbReference type="Gene3D" id="3.40.50.300">
    <property type="entry name" value="P-loop containing nucleotide triphosphate hydrolases"/>
    <property type="match status" value="2"/>
</dbReference>
<keyword evidence="1" id="KW-0547">Nucleotide-binding</keyword>
<dbReference type="PROSITE" id="PS51194">
    <property type="entry name" value="HELICASE_CTER"/>
    <property type="match status" value="1"/>
</dbReference>
<dbReference type="InterPro" id="IPR000330">
    <property type="entry name" value="SNF2_N"/>
</dbReference>
<organism evidence="6 7">
    <name type="scientific">Colletotrichum plurivorum</name>
    <dbReference type="NCBI Taxonomy" id="2175906"/>
    <lineage>
        <taxon>Eukaryota</taxon>
        <taxon>Fungi</taxon>
        <taxon>Dikarya</taxon>
        <taxon>Ascomycota</taxon>
        <taxon>Pezizomycotina</taxon>
        <taxon>Sordariomycetes</taxon>
        <taxon>Hypocreomycetidae</taxon>
        <taxon>Glomerellales</taxon>
        <taxon>Glomerellaceae</taxon>
        <taxon>Colletotrichum</taxon>
        <taxon>Colletotrichum orchidearum species complex</taxon>
    </lineage>
</organism>
<evidence type="ECO:0000313" key="6">
    <source>
        <dbReference type="EMBL" id="KAF6841360.1"/>
    </source>
</evidence>
<sequence>MSWSNYIPIGCVIVTRIETGLPEDVWGRLQGRFEGWSDVPSADTPELQLVQRHDVSSELPHAGSPRPLSLDEAANALFRSPPLKSIRNLIIERWIRMELLITGDGKGVCVGRVYGLPDDVDRRLINRARTKLKISRAKLYSRLDCSPEAWGGRPSSVPVLISEISRQQESDADDDSLPLLQMFNTMPSPDPRPEKITSLADQEAAFSVLESDIPGLKTPLYGYQRRSAALMIQRESEPGQFLDPRLIKAKDQLGADFYFDPSSGTLLKEPRYYDGVRGGILAEQMGAGKTLICLSVILSTRHSSTQTPEIYQGSDVRVRKHTGTLADMAAASATCKGAPWKSYFNVYKTDAKHELEYTRCIDAIQRNPSFYRVPAPPPKRASRLCVEVKQPPKRIWHSHASLVIVPNNLMQQWAQEIQKHTVGPEDPASLKVLKFTSTHKGDIPPAAQLAACDIVLISQARLLRLYKETSMRDCPLTEVHFKRCIVDEGHKLGHSRIMQKSDLLLALDHIAISARWIVTGTPSPGLYGVDGRQGTDIALDISAKMTAAAVTERQDLDKIGAIASLYLNARPWSNTAQETEDTTADWAVYVMQPRHSSKSSGQKGVLRATLHSLLVRHQLSELSDLLPTVDEKIVVLEGSYQDKLSLNIFSMMIIFNAVQSQRTDLDYFFHTRQRKALLQLLHNLKQASFFGGSFFSPDEIQKSLETAQKFLEEKKVIISNEDEALLKQAMDVARTALANPLKRLSNSFNEVPIFIRDFLPGNAGSAWSLDEKDSNPACTDGGMVKKVQMLIRSSLNDPTRLNSLLNGQLLEEGHKEMADQAVSNAELLQEDQRPSRGIANTLAGNTKLGGARIPRHLRALHATEMSSSEQEPPEALKDATLVSTTSAKLSYLIDAVVEHQASEKIIIFYENENVAWYLATMLDVIQVPHFIYARSLSYDRKMQYINTFNADAKFRVILMDLSQAAVGLDMRTASRIYFINPVLNPQIQAQAIGRARRISQQKSVTVETLVLRGSIEEVIVERKKSMTQIEHWKCKSILDDRPIYNWILNAGIMPLPEDLKDNLSQSVPLKHPQPVFRGGFGRVQHPDQDLIMSNGDPRLPANNQSVGLPPASLKRSHSPESEGAASRPARRVRIVEDVSDAATVNGDSTSGETTNGHQQDNPVAEEAPVKPARQVRFAGS</sequence>
<dbReference type="SMART" id="SM00487">
    <property type="entry name" value="DEXDc"/>
    <property type="match status" value="1"/>
</dbReference>
<keyword evidence="2" id="KW-0378">Hydrolase</keyword>
<dbReference type="GO" id="GO:0004386">
    <property type="term" value="F:helicase activity"/>
    <property type="evidence" value="ECO:0007669"/>
    <property type="project" value="UniProtKB-KW"/>
</dbReference>
<evidence type="ECO:0000256" key="3">
    <source>
        <dbReference type="ARBA" id="ARBA00022840"/>
    </source>
</evidence>
<dbReference type="InterPro" id="IPR014001">
    <property type="entry name" value="Helicase_ATP-bd"/>
</dbReference>
<dbReference type="Proteomes" id="UP000654918">
    <property type="component" value="Unassembled WGS sequence"/>
</dbReference>
<dbReference type="EMBL" id="WIGO01000003">
    <property type="protein sequence ID" value="KAF6841360.1"/>
    <property type="molecule type" value="Genomic_DNA"/>
</dbReference>
<comment type="caution">
    <text evidence="6">The sequence shown here is derived from an EMBL/GenBank/DDBJ whole genome shotgun (WGS) entry which is preliminary data.</text>
</comment>
<dbReference type="GO" id="GO:0005634">
    <property type="term" value="C:nucleus"/>
    <property type="evidence" value="ECO:0007669"/>
    <property type="project" value="TreeGrafter"/>
</dbReference>
<dbReference type="Pfam" id="PF00271">
    <property type="entry name" value="Helicase_C"/>
    <property type="match status" value="1"/>
</dbReference>
<name>A0A8H6NRQ5_9PEZI</name>
<dbReference type="InterPro" id="IPR001650">
    <property type="entry name" value="Helicase_C-like"/>
</dbReference>
<evidence type="ECO:0000256" key="4">
    <source>
        <dbReference type="SAM" id="MobiDB-lite"/>
    </source>
</evidence>
<dbReference type="CDD" id="cd18793">
    <property type="entry name" value="SF2_C_SNF"/>
    <property type="match status" value="1"/>
</dbReference>
<dbReference type="InterPro" id="IPR027417">
    <property type="entry name" value="P-loop_NTPase"/>
</dbReference>
<feature type="compositionally biased region" description="Polar residues" evidence="4">
    <location>
        <begin position="1145"/>
        <end position="1161"/>
    </location>
</feature>
<dbReference type="Pfam" id="PF00176">
    <property type="entry name" value="SNF2-rel_dom"/>
    <property type="match status" value="1"/>
</dbReference>